<accession>A0AAV4SIF8</accession>
<organism evidence="2 3">
    <name type="scientific">Caerostris extrusa</name>
    <name type="common">Bark spider</name>
    <name type="synonym">Caerostris bankana</name>
    <dbReference type="NCBI Taxonomy" id="172846"/>
    <lineage>
        <taxon>Eukaryota</taxon>
        <taxon>Metazoa</taxon>
        <taxon>Ecdysozoa</taxon>
        <taxon>Arthropoda</taxon>
        <taxon>Chelicerata</taxon>
        <taxon>Arachnida</taxon>
        <taxon>Araneae</taxon>
        <taxon>Araneomorphae</taxon>
        <taxon>Entelegynae</taxon>
        <taxon>Araneoidea</taxon>
        <taxon>Araneidae</taxon>
        <taxon>Caerostris</taxon>
    </lineage>
</organism>
<feature type="region of interest" description="Disordered" evidence="1">
    <location>
        <begin position="94"/>
        <end position="151"/>
    </location>
</feature>
<proteinExistence type="predicted"/>
<feature type="compositionally biased region" description="Basic and acidic residues" evidence="1">
    <location>
        <begin position="140"/>
        <end position="151"/>
    </location>
</feature>
<evidence type="ECO:0000313" key="3">
    <source>
        <dbReference type="Proteomes" id="UP001054945"/>
    </source>
</evidence>
<reference evidence="2 3" key="1">
    <citation type="submission" date="2021-06" db="EMBL/GenBank/DDBJ databases">
        <title>Caerostris extrusa draft genome.</title>
        <authorList>
            <person name="Kono N."/>
            <person name="Arakawa K."/>
        </authorList>
    </citation>
    <scope>NUCLEOTIDE SEQUENCE [LARGE SCALE GENOMIC DNA]</scope>
</reference>
<dbReference type="Proteomes" id="UP001054945">
    <property type="component" value="Unassembled WGS sequence"/>
</dbReference>
<evidence type="ECO:0000313" key="2">
    <source>
        <dbReference type="EMBL" id="GIY33337.1"/>
    </source>
</evidence>
<sequence length="162" mass="18418">MSIIFFSPAIPRSTLYGISLNSQFSPNGETGGERKTNAGAGCIQQIPLKEERKRKIFVQQELRRGRKRLDLAKSIVSFSFSGYSKKYGIPLNSPFSPNGETGGERNTNAGAVRFQQIPLKDERKKRRKKKKIRSTRSAPRKKEIGFGGPRDRRWVRETAKIY</sequence>
<keyword evidence="3" id="KW-1185">Reference proteome</keyword>
<dbReference type="EMBL" id="BPLR01009625">
    <property type="protein sequence ID" value="GIY33337.1"/>
    <property type="molecule type" value="Genomic_DNA"/>
</dbReference>
<comment type="caution">
    <text evidence="2">The sequence shown here is derived from an EMBL/GenBank/DDBJ whole genome shotgun (WGS) entry which is preliminary data.</text>
</comment>
<gene>
    <name evidence="2" type="ORF">CEXT_304271</name>
</gene>
<protein>
    <submittedName>
        <fullName evidence="2">Uncharacterized protein</fullName>
    </submittedName>
</protein>
<evidence type="ECO:0000256" key="1">
    <source>
        <dbReference type="SAM" id="MobiDB-lite"/>
    </source>
</evidence>
<feature type="compositionally biased region" description="Polar residues" evidence="1">
    <location>
        <begin position="94"/>
        <end position="109"/>
    </location>
</feature>
<dbReference type="AlphaFoldDB" id="A0AAV4SIF8"/>
<feature type="compositionally biased region" description="Basic residues" evidence="1">
    <location>
        <begin position="123"/>
        <end position="134"/>
    </location>
</feature>
<name>A0AAV4SIF8_CAEEX</name>